<sequence length="206" mass="24059">MRREKQQRLQRRKPRLLKDKPLKKTLQEEEDYGSLKTPYKWLGWIYCQQGSILFLWTELGCYLHWPSPFVVGFLVDAVADMNWSLISRSIPGRSGKSCRLRWCNQLSPEVEHRPFTAEEDEIILKAQAEYGNNWASIARLLNGRTDNSIKNHWNSTLKRKCAAAMVGGEERPVQVLKQVDSGVRRCRFFFLAVGVGFVRSWLNRSW</sequence>
<dbReference type="PROSITE" id="PS50090">
    <property type="entry name" value="MYB_LIKE"/>
    <property type="match status" value="2"/>
</dbReference>
<comment type="caution">
    <text evidence="5">The sequence shown here is derived from an EMBL/GenBank/DDBJ whole genome shotgun (WGS) entry which is preliminary data.</text>
</comment>
<evidence type="ECO:0000313" key="5">
    <source>
        <dbReference type="EMBL" id="KAL2530212.1"/>
    </source>
</evidence>
<keyword evidence="6" id="KW-1185">Reference proteome</keyword>
<dbReference type="Proteomes" id="UP001604277">
    <property type="component" value="Unassembled WGS sequence"/>
</dbReference>
<evidence type="ECO:0000256" key="1">
    <source>
        <dbReference type="ARBA" id="ARBA00004123"/>
    </source>
</evidence>
<feature type="domain" description="HTH myb-type" evidence="4">
    <location>
        <begin position="82"/>
        <end position="106"/>
    </location>
</feature>
<evidence type="ECO:0000313" key="6">
    <source>
        <dbReference type="Proteomes" id="UP001604277"/>
    </source>
</evidence>
<dbReference type="GO" id="GO:0005634">
    <property type="term" value="C:nucleus"/>
    <property type="evidence" value="ECO:0007669"/>
    <property type="project" value="UniProtKB-SubCell"/>
</dbReference>
<protein>
    <submittedName>
        <fullName evidence="5">Transcription factor like</fullName>
    </submittedName>
</protein>
<feature type="domain" description="Myb-like" evidence="3">
    <location>
        <begin position="107"/>
        <end position="157"/>
    </location>
</feature>
<name>A0ABD1UZ45_9LAMI</name>
<dbReference type="PROSITE" id="PS51294">
    <property type="entry name" value="HTH_MYB"/>
    <property type="match status" value="2"/>
</dbReference>
<dbReference type="PANTHER" id="PTHR45614">
    <property type="entry name" value="MYB PROTEIN-RELATED"/>
    <property type="match status" value="1"/>
</dbReference>
<reference evidence="6" key="1">
    <citation type="submission" date="2024-07" db="EMBL/GenBank/DDBJ databases">
        <title>Two chromosome-level genome assemblies of Korean endemic species Abeliophyllum distichum and Forsythia ovata (Oleaceae).</title>
        <authorList>
            <person name="Jang H."/>
        </authorList>
    </citation>
    <scope>NUCLEOTIDE SEQUENCE [LARGE SCALE GENOMIC DNA]</scope>
</reference>
<dbReference type="AlphaFoldDB" id="A0ABD1UZ45"/>
<organism evidence="5 6">
    <name type="scientific">Forsythia ovata</name>
    <dbReference type="NCBI Taxonomy" id="205694"/>
    <lineage>
        <taxon>Eukaryota</taxon>
        <taxon>Viridiplantae</taxon>
        <taxon>Streptophyta</taxon>
        <taxon>Embryophyta</taxon>
        <taxon>Tracheophyta</taxon>
        <taxon>Spermatophyta</taxon>
        <taxon>Magnoliopsida</taxon>
        <taxon>eudicotyledons</taxon>
        <taxon>Gunneridae</taxon>
        <taxon>Pentapetalae</taxon>
        <taxon>asterids</taxon>
        <taxon>lamiids</taxon>
        <taxon>Lamiales</taxon>
        <taxon>Oleaceae</taxon>
        <taxon>Forsythieae</taxon>
        <taxon>Forsythia</taxon>
    </lineage>
</organism>
<feature type="domain" description="HTH myb-type" evidence="4">
    <location>
        <begin position="107"/>
        <end position="161"/>
    </location>
</feature>
<dbReference type="SUPFAM" id="SSF46689">
    <property type="entry name" value="Homeodomain-like"/>
    <property type="match status" value="1"/>
</dbReference>
<feature type="domain" description="Myb-like" evidence="3">
    <location>
        <begin position="74"/>
        <end position="106"/>
    </location>
</feature>
<dbReference type="PANTHER" id="PTHR45614:SF124">
    <property type="entry name" value="OS03G0424300 PROTEIN"/>
    <property type="match status" value="1"/>
</dbReference>
<dbReference type="InterPro" id="IPR017930">
    <property type="entry name" value="Myb_dom"/>
</dbReference>
<proteinExistence type="predicted"/>
<evidence type="ECO:0000259" key="4">
    <source>
        <dbReference type="PROSITE" id="PS51294"/>
    </source>
</evidence>
<evidence type="ECO:0000256" key="2">
    <source>
        <dbReference type="ARBA" id="ARBA00023242"/>
    </source>
</evidence>
<dbReference type="Pfam" id="PF00249">
    <property type="entry name" value="Myb_DNA-binding"/>
    <property type="match status" value="2"/>
</dbReference>
<gene>
    <name evidence="5" type="ORF">Fot_22813</name>
</gene>
<dbReference type="SMART" id="SM00717">
    <property type="entry name" value="SANT"/>
    <property type="match status" value="2"/>
</dbReference>
<dbReference type="EMBL" id="JBFOLJ010000006">
    <property type="protein sequence ID" value="KAL2530212.1"/>
    <property type="molecule type" value="Genomic_DNA"/>
</dbReference>
<dbReference type="InterPro" id="IPR050560">
    <property type="entry name" value="MYB_TF"/>
</dbReference>
<dbReference type="InterPro" id="IPR009057">
    <property type="entry name" value="Homeodomain-like_sf"/>
</dbReference>
<accession>A0ABD1UZ45</accession>
<dbReference type="Gene3D" id="1.10.10.60">
    <property type="entry name" value="Homeodomain-like"/>
    <property type="match status" value="2"/>
</dbReference>
<evidence type="ECO:0000259" key="3">
    <source>
        <dbReference type="PROSITE" id="PS50090"/>
    </source>
</evidence>
<keyword evidence="2" id="KW-0539">Nucleus</keyword>
<comment type="subcellular location">
    <subcellularLocation>
        <location evidence="1">Nucleus</location>
    </subcellularLocation>
</comment>
<dbReference type="InterPro" id="IPR001005">
    <property type="entry name" value="SANT/Myb"/>
</dbReference>
<dbReference type="CDD" id="cd00167">
    <property type="entry name" value="SANT"/>
    <property type="match status" value="2"/>
</dbReference>